<dbReference type="EMBL" id="JASBNA010000004">
    <property type="protein sequence ID" value="KAK7692948.1"/>
    <property type="molecule type" value="Genomic_DNA"/>
</dbReference>
<dbReference type="AlphaFoldDB" id="A0AAW0GHY5"/>
<evidence type="ECO:0000256" key="1">
    <source>
        <dbReference type="SAM" id="MobiDB-lite"/>
    </source>
</evidence>
<reference evidence="2 3" key="1">
    <citation type="submission" date="2022-09" db="EMBL/GenBank/DDBJ databases">
        <authorList>
            <person name="Palmer J.M."/>
        </authorList>
    </citation>
    <scope>NUCLEOTIDE SEQUENCE [LARGE SCALE GENOMIC DNA]</scope>
    <source>
        <strain evidence="2 3">DSM 7382</strain>
    </source>
</reference>
<comment type="caution">
    <text evidence="2">The sequence shown here is derived from an EMBL/GenBank/DDBJ whole genome shotgun (WGS) entry which is preliminary data.</text>
</comment>
<sequence>MIQRSPTCVVSSSNVTRHIRELWADGVPTEVADFKFATMPFGARNKVMKTLTEFFWKEEEELHAKLRKGGLKLWQGAEGQGQSVMVYESGSGYWLDVGGSDLIASGDIKIKHGEPVAFTEKTLVFRDGSEMEADVVVMATGYDKIRNANKALFGEDVINGTCEVYGYDEEGELKGGYRPTGHPGLWYAIGDFWTIRQYSKHLAIQLKALQVGLYTNRPHTLNGTKSQNGVNEVNGTNGTNGVHVQI</sequence>
<dbReference type="SUPFAM" id="SSF51971">
    <property type="entry name" value="Nucleotide-binding domain"/>
    <property type="match status" value="1"/>
</dbReference>
<organism evidence="2 3">
    <name type="scientific">Cerrena zonata</name>
    <dbReference type="NCBI Taxonomy" id="2478898"/>
    <lineage>
        <taxon>Eukaryota</taxon>
        <taxon>Fungi</taxon>
        <taxon>Dikarya</taxon>
        <taxon>Basidiomycota</taxon>
        <taxon>Agaricomycotina</taxon>
        <taxon>Agaricomycetes</taxon>
        <taxon>Polyporales</taxon>
        <taxon>Cerrenaceae</taxon>
        <taxon>Cerrena</taxon>
    </lineage>
</organism>
<name>A0AAW0GHY5_9APHY</name>
<keyword evidence="3" id="KW-1185">Reference proteome</keyword>
<protein>
    <recommendedName>
        <fullName evidence="4">Flavin-containing monooxygenase</fullName>
    </recommendedName>
</protein>
<feature type="region of interest" description="Disordered" evidence="1">
    <location>
        <begin position="222"/>
        <end position="246"/>
    </location>
</feature>
<evidence type="ECO:0000313" key="2">
    <source>
        <dbReference type="EMBL" id="KAK7692948.1"/>
    </source>
</evidence>
<evidence type="ECO:0008006" key="4">
    <source>
        <dbReference type="Google" id="ProtNLM"/>
    </source>
</evidence>
<accession>A0AAW0GHY5</accession>
<proteinExistence type="predicted"/>
<evidence type="ECO:0000313" key="3">
    <source>
        <dbReference type="Proteomes" id="UP001385951"/>
    </source>
</evidence>
<dbReference type="Proteomes" id="UP001385951">
    <property type="component" value="Unassembled WGS sequence"/>
</dbReference>
<gene>
    <name evidence="2" type="ORF">QCA50_004589</name>
</gene>
<feature type="compositionally biased region" description="Low complexity" evidence="1">
    <location>
        <begin position="228"/>
        <end position="246"/>
    </location>
</feature>